<dbReference type="Proteomes" id="UP000481109">
    <property type="component" value="Unassembled WGS sequence"/>
</dbReference>
<organism evidence="2 3">
    <name type="scientific">Streptomyces mesophilus</name>
    <dbReference type="NCBI Taxonomy" id="1775132"/>
    <lineage>
        <taxon>Bacteria</taxon>
        <taxon>Bacillati</taxon>
        <taxon>Actinomycetota</taxon>
        <taxon>Actinomycetes</taxon>
        <taxon>Kitasatosporales</taxon>
        <taxon>Streptomycetaceae</taxon>
        <taxon>Streptomyces</taxon>
    </lineage>
</organism>
<evidence type="ECO:0000313" key="2">
    <source>
        <dbReference type="EMBL" id="NGO74503.1"/>
    </source>
</evidence>
<keyword evidence="3" id="KW-1185">Reference proteome</keyword>
<evidence type="ECO:0000256" key="1">
    <source>
        <dbReference type="SAM" id="MobiDB-lite"/>
    </source>
</evidence>
<dbReference type="AlphaFoldDB" id="A0A6G4XB77"/>
<reference evidence="2 3" key="1">
    <citation type="submission" date="2020-02" db="EMBL/GenBank/DDBJ databases">
        <title>Whole-genome analyses of novel actinobacteria.</title>
        <authorList>
            <person name="Sahin N."/>
            <person name="Tokatli A."/>
        </authorList>
    </citation>
    <scope>NUCLEOTIDE SEQUENCE [LARGE SCALE GENOMIC DNA]</scope>
    <source>
        <strain evidence="2 3">YC504</strain>
    </source>
</reference>
<name>A0A6G4XB77_9ACTN</name>
<protein>
    <submittedName>
        <fullName evidence="2">Uncharacterized protein</fullName>
    </submittedName>
</protein>
<accession>A0A6G4XB77</accession>
<feature type="region of interest" description="Disordered" evidence="1">
    <location>
        <begin position="23"/>
        <end position="50"/>
    </location>
</feature>
<evidence type="ECO:0000313" key="3">
    <source>
        <dbReference type="Proteomes" id="UP000481109"/>
    </source>
</evidence>
<comment type="caution">
    <text evidence="2">The sequence shown here is derived from an EMBL/GenBank/DDBJ whole genome shotgun (WGS) entry which is preliminary data.</text>
</comment>
<gene>
    <name evidence="2" type="ORF">G6045_02215</name>
</gene>
<sequence>MNLNHEESAQELDADKLAALAETDESTAVEPVTPKRANSKYALLQDGADN</sequence>
<proteinExistence type="predicted"/>
<dbReference type="EMBL" id="JAAKZW010000003">
    <property type="protein sequence ID" value="NGO74503.1"/>
    <property type="molecule type" value="Genomic_DNA"/>
</dbReference>
<dbReference type="RefSeq" id="WP_165330018.1">
    <property type="nucleotide sequence ID" value="NZ_JAAKZW010000003.1"/>
</dbReference>